<organism evidence="1 2">
    <name type="scientific">Lepeophtheirus salmonis</name>
    <name type="common">Salmon louse</name>
    <name type="synonym">Caligus salmonis</name>
    <dbReference type="NCBI Taxonomy" id="72036"/>
    <lineage>
        <taxon>Eukaryota</taxon>
        <taxon>Metazoa</taxon>
        <taxon>Ecdysozoa</taxon>
        <taxon>Arthropoda</taxon>
        <taxon>Crustacea</taxon>
        <taxon>Multicrustacea</taxon>
        <taxon>Hexanauplia</taxon>
        <taxon>Copepoda</taxon>
        <taxon>Siphonostomatoida</taxon>
        <taxon>Caligidae</taxon>
        <taxon>Lepeophtheirus</taxon>
    </lineage>
</organism>
<dbReference type="InterPro" id="IPR001245">
    <property type="entry name" value="Ser-Thr/Tyr_kinase_cat_dom"/>
</dbReference>
<evidence type="ECO:0000313" key="2">
    <source>
        <dbReference type="Proteomes" id="UP000675881"/>
    </source>
</evidence>
<dbReference type="OrthoDB" id="9943809at2759"/>
<dbReference type="EMBL" id="HG994585">
    <property type="protein sequence ID" value="CAF2973764.1"/>
    <property type="molecule type" value="Genomic_DNA"/>
</dbReference>
<dbReference type="GO" id="GO:0043235">
    <property type="term" value="C:receptor complex"/>
    <property type="evidence" value="ECO:0007669"/>
    <property type="project" value="TreeGrafter"/>
</dbReference>
<dbReference type="PROSITE" id="PS50011">
    <property type="entry name" value="PROTEIN_KINASE_DOM"/>
    <property type="match status" value="1"/>
</dbReference>
<proteinExistence type="predicted"/>
<reference evidence="1" key="1">
    <citation type="submission" date="2021-02" db="EMBL/GenBank/DDBJ databases">
        <authorList>
            <person name="Bekaert M."/>
        </authorList>
    </citation>
    <scope>NUCLEOTIDE SEQUENCE</scope>
    <source>
        <strain evidence="1">IoA-00</strain>
    </source>
</reference>
<dbReference type="SUPFAM" id="SSF56112">
    <property type="entry name" value="Protein kinase-like (PK-like)"/>
    <property type="match status" value="1"/>
</dbReference>
<dbReference type="AlphaFoldDB" id="A0A7R8CZ49"/>
<gene>
    <name evidence="1" type="ORF">LSAA_11817</name>
</gene>
<dbReference type="GO" id="GO:0005524">
    <property type="term" value="F:ATP binding"/>
    <property type="evidence" value="ECO:0007669"/>
    <property type="project" value="InterPro"/>
</dbReference>
<dbReference type="Gene3D" id="3.30.200.20">
    <property type="entry name" value="Phosphorylase Kinase, domain 1"/>
    <property type="match status" value="1"/>
</dbReference>
<keyword evidence="2" id="KW-1185">Reference proteome</keyword>
<protein>
    <submittedName>
        <fullName evidence="1">(salmon louse) hypothetical protein</fullName>
    </submittedName>
</protein>
<name>A0A7R8CZ49_LEPSM</name>
<dbReference type="Pfam" id="PF07714">
    <property type="entry name" value="PK_Tyr_Ser-Thr"/>
    <property type="match status" value="2"/>
</dbReference>
<dbReference type="GO" id="GO:0005886">
    <property type="term" value="C:plasma membrane"/>
    <property type="evidence" value="ECO:0007669"/>
    <property type="project" value="TreeGrafter"/>
</dbReference>
<dbReference type="Proteomes" id="UP000675881">
    <property type="component" value="Chromosome 6"/>
</dbReference>
<dbReference type="InterPro" id="IPR050122">
    <property type="entry name" value="RTK"/>
</dbReference>
<dbReference type="GO" id="GO:0004714">
    <property type="term" value="F:transmembrane receptor protein tyrosine kinase activity"/>
    <property type="evidence" value="ECO:0007669"/>
    <property type="project" value="TreeGrafter"/>
</dbReference>
<accession>A0A7R8CZ49</accession>
<dbReference type="InterPro" id="IPR011009">
    <property type="entry name" value="Kinase-like_dom_sf"/>
</dbReference>
<dbReference type="Gene3D" id="1.10.510.10">
    <property type="entry name" value="Transferase(Phosphotransferase) domain 1"/>
    <property type="match status" value="2"/>
</dbReference>
<dbReference type="PANTHER" id="PTHR24416">
    <property type="entry name" value="TYROSINE-PROTEIN KINASE RECEPTOR"/>
    <property type="match status" value="1"/>
</dbReference>
<evidence type="ECO:0000313" key="1">
    <source>
        <dbReference type="EMBL" id="CAF2973764.1"/>
    </source>
</evidence>
<dbReference type="GO" id="GO:0007169">
    <property type="term" value="P:cell surface receptor protein tyrosine kinase signaling pathway"/>
    <property type="evidence" value="ECO:0007669"/>
    <property type="project" value="TreeGrafter"/>
</dbReference>
<dbReference type="PANTHER" id="PTHR24416:SF611">
    <property type="entry name" value="TYROSINE-PROTEIN KINASE TRANSMEMBRANE RECEPTOR ROR"/>
    <property type="match status" value="1"/>
</dbReference>
<dbReference type="InterPro" id="IPR000719">
    <property type="entry name" value="Prot_kinase_dom"/>
</dbReference>
<sequence length="408" mass="45830">MISIHKNSGPSLVVSLSIAVIVFGIVLGIIIGVYAYLRCGITLIKSNNNKCDAQELTPRKSTTEVPEVEEIGLSFTNPMVSNGNDQDETDSPASSASQMEAIRRQVWLIPRASLELSHEVIGRGKYGSVVNGHILKIPTYSNQSHESDFKVNVQVASSVESRKSLSRDLELVVRYGSHMNVLNLLGLSDGDELMNKTLFIVFEKTTQSLKRILVDSRALLHYPVYAEKNNRFTTLQENNVMDVLIGVARGMQHLVKNKILHKKLCARNIFLSPENVPKISGIGVAEYSEPGAMFWSFAVLMWEVVTIGGTPYADLKTGVIPNRVQRGMRVAQTNYMSDDIYQTMLQCWQLDLDERPSFSELEEILNKYSQQQETLKHITFENYVGFQYEMYVPELEVKSVAPPNSQYV</sequence>